<comment type="similarity">
    <text evidence="1">Belongs to the PAL/histidase family.</text>
</comment>
<dbReference type="InterPro" id="IPR024083">
    <property type="entry name" value="Fumarase/histidase_N"/>
</dbReference>
<dbReference type="InterPro" id="IPR001106">
    <property type="entry name" value="Aromatic_Lyase"/>
</dbReference>
<dbReference type="PANTHER" id="PTHR10362">
    <property type="entry name" value="HISTIDINE AMMONIA-LYASE"/>
    <property type="match status" value="1"/>
</dbReference>
<dbReference type="Gene3D" id="1.20.200.10">
    <property type="entry name" value="Fumarase/aspartase (Central domain)"/>
    <property type="match status" value="2"/>
</dbReference>
<feature type="compositionally biased region" description="Low complexity" evidence="2">
    <location>
        <begin position="263"/>
        <end position="295"/>
    </location>
</feature>
<name>A0A0D0E8N3_9AGAM</name>
<evidence type="ECO:0000313" key="3">
    <source>
        <dbReference type="EMBL" id="KIK95080.1"/>
    </source>
</evidence>
<dbReference type="Pfam" id="PF00221">
    <property type="entry name" value="Lyase_aromatic"/>
    <property type="match status" value="2"/>
</dbReference>
<dbReference type="GO" id="GO:0003824">
    <property type="term" value="F:catalytic activity"/>
    <property type="evidence" value="ECO:0007669"/>
    <property type="project" value="InterPro"/>
</dbReference>
<evidence type="ECO:0000313" key="4">
    <source>
        <dbReference type="Proteomes" id="UP000054538"/>
    </source>
</evidence>
<reference evidence="3 4" key="1">
    <citation type="submission" date="2014-04" db="EMBL/GenBank/DDBJ databases">
        <authorList>
            <consortium name="DOE Joint Genome Institute"/>
            <person name="Kuo A."/>
            <person name="Kohler A."/>
            <person name="Jargeat P."/>
            <person name="Nagy L.G."/>
            <person name="Floudas D."/>
            <person name="Copeland A."/>
            <person name="Barry K.W."/>
            <person name="Cichocki N."/>
            <person name="Veneault-Fourrey C."/>
            <person name="LaButti K."/>
            <person name="Lindquist E.A."/>
            <person name="Lipzen A."/>
            <person name="Lundell T."/>
            <person name="Morin E."/>
            <person name="Murat C."/>
            <person name="Sun H."/>
            <person name="Tunlid A."/>
            <person name="Henrissat B."/>
            <person name="Grigoriev I.V."/>
            <person name="Hibbett D.S."/>
            <person name="Martin F."/>
            <person name="Nordberg H.P."/>
            <person name="Cantor M.N."/>
            <person name="Hua S.X."/>
        </authorList>
    </citation>
    <scope>NUCLEOTIDE SEQUENCE [LARGE SCALE GENOMIC DNA]</scope>
    <source>
        <strain evidence="3 4">Ve08.2h10</strain>
    </source>
</reference>
<dbReference type="AlphaFoldDB" id="A0A0D0E8N3"/>
<dbReference type="SUPFAM" id="SSF48557">
    <property type="entry name" value="L-aspartase-like"/>
    <property type="match status" value="2"/>
</dbReference>
<evidence type="ECO:0008006" key="5">
    <source>
        <dbReference type="Google" id="ProtNLM"/>
    </source>
</evidence>
<keyword evidence="4" id="KW-1185">Reference proteome</keyword>
<dbReference type="HOGENOM" id="CLU_014801_3_1_1"/>
<dbReference type="InterPro" id="IPR008948">
    <property type="entry name" value="L-Aspartase-like"/>
</dbReference>
<evidence type="ECO:0000256" key="1">
    <source>
        <dbReference type="ARBA" id="ARBA00007238"/>
    </source>
</evidence>
<proteinExistence type="inferred from homology"/>
<protein>
    <recommendedName>
        <fullName evidence="5">Phenylalanine ammonia-lyase</fullName>
    </recommendedName>
</protein>
<dbReference type="Proteomes" id="UP000054538">
    <property type="component" value="Unassembled WGS sequence"/>
</dbReference>
<dbReference type="STRING" id="930991.A0A0D0E8N3"/>
<accession>A0A0D0E8N3</accession>
<dbReference type="OrthoDB" id="10051290at2759"/>
<dbReference type="EMBL" id="KN825065">
    <property type="protein sequence ID" value="KIK95080.1"/>
    <property type="molecule type" value="Genomic_DNA"/>
</dbReference>
<dbReference type="InParanoid" id="A0A0D0E8N3"/>
<evidence type="ECO:0000256" key="2">
    <source>
        <dbReference type="SAM" id="MobiDB-lite"/>
    </source>
</evidence>
<reference evidence="4" key="2">
    <citation type="submission" date="2015-01" db="EMBL/GenBank/DDBJ databases">
        <title>Evolutionary Origins and Diversification of the Mycorrhizal Mutualists.</title>
        <authorList>
            <consortium name="DOE Joint Genome Institute"/>
            <consortium name="Mycorrhizal Genomics Consortium"/>
            <person name="Kohler A."/>
            <person name="Kuo A."/>
            <person name="Nagy L.G."/>
            <person name="Floudas D."/>
            <person name="Copeland A."/>
            <person name="Barry K.W."/>
            <person name="Cichocki N."/>
            <person name="Veneault-Fourrey C."/>
            <person name="LaButti K."/>
            <person name="Lindquist E.A."/>
            <person name="Lipzen A."/>
            <person name="Lundell T."/>
            <person name="Morin E."/>
            <person name="Murat C."/>
            <person name="Riley R."/>
            <person name="Ohm R."/>
            <person name="Sun H."/>
            <person name="Tunlid A."/>
            <person name="Henrissat B."/>
            <person name="Grigoriev I.V."/>
            <person name="Hibbett D.S."/>
            <person name="Martin F."/>
        </authorList>
    </citation>
    <scope>NUCLEOTIDE SEQUENCE [LARGE SCALE GENOMIC DNA]</scope>
    <source>
        <strain evidence="4">Ve08.2h10</strain>
    </source>
</reference>
<feature type="region of interest" description="Disordered" evidence="2">
    <location>
        <begin position="263"/>
        <end position="296"/>
    </location>
</feature>
<dbReference type="Gene3D" id="1.10.275.10">
    <property type="entry name" value="Fumarase/aspartase (N-terminal domain)"/>
    <property type="match status" value="1"/>
</dbReference>
<organism evidence="3 4">
    <name type="scientific">Paxillus rubicundulus Ve08.2h10</name>
    <dbReference type="NCBI Taxonomy" id="930991"/>
    <lineage>
        <taxon>Eukaryota</taxon>
        <taxon>Fungi</taxon>
        <taxon>Dikarya</taxon>
        <taxon>Basidiomycota</taxon>
        <taxon>Agaricomycotina</taxon>
        <taxon>Agaricomycetes</taxon>
        <taxon>Agaricomycetidae</taxon>
        <taxon>Boletales</taxon>
        <taxon>Paxilineae</taxon>
        <taxon>Paxillaceae</taxon>
        <taxon>Paxillus</taxon>
    </lineage>
</organism>
<sequence>MSNPTSLIARYVADVHELDAYISGKPITLTGNDLSLPQIAAIALYAPAPYTPHSNAPYRSPHAPPLHLTASESVRLTHAASRRVISSKVEAGLSIYGVSTGFGGSADVRTDDPIALGAALLQHQHAGVLAPSSVSRSASVSSAPMPLTDPIHSTTMPPPWTRAAMLVRTNSLVRGHSGVRWELVEKMIEVIQKGLVPLVPLRGSISASGDLSSLSYIAGMLIGNPAIHVWMLSPPVPPSLPSLSIPTTPLEVAAPRPFIRPLSTSTSASVSRTTSPAFGSGSLSPTSPSTPASSLQDEDVLKATPFSIPSSQFAPSQISTSFSSTFTAPKALALTRTTPLPLVSKEHLGILNGTAFSAGLAALVVNAASGIGVLGAVLTALSIEAMLGSRDSFDPFVGRARPHPGQIESAHLIWSLLSGSKFSQNEEVEMKIEEDEGVLRQDRYSLRTAPQWLGPQFEDIKRIGEIVRIEVNSTTDNPLVEPPSEVGGEGKIHHAGNFQALALTNAMDHLRLSLSHIGRLMFAQVTEIVNPAMNRGLPGNLAGGEGALDFGCKGLDIAASAYAGELNALGGMNVGVGSVSAEMHNQSVNSLALVSARYTLSALEVSQLLAATHLFVVCQALDCRALYVEMKDLSTQVVAEVLREAFNLTAEDGVVDKITRKIMPQIQDALDRTSAMDTAPRMDKVAWEAVAPLVECITSLASSPSPFSTTIDLHTFDLRKISTFRVALARKLGALLTELKCAYLGVELGDVGGAVSVSSFGAPEPTSLFNFASRGSAPASCCMAPRTRILYEFVRKELGIRMHGADNLRRGVFGMRSTFVGDDDLPGLSGVGEDTKAGLGEKVDTTVGDKVSIIVEAIRDGRVGRVLARVCEGVDV</sequence>
<gene>
    <name evidence="3" type="ORF">PAXRUDRAFT_827358</name>
</gene>
<dbReference type="CDD" id="cd00332">
    <property type="entry name" value="PAL-HAL"/>
    <property type="match status" value="1"/>
</dbReference>